<sequence length="139" mass="15996">MRRVDLLLESEQLYLDDSNHTEDVSMFFTIFGLLLDTNETHNLELWSHEHHSLSLRLRTTLELAEQLLLLQKESEDEVRSNNFMLSGSASSKSLRIEMDSVEWKEDQKKVSYGVIGSANIHTLKSESTNSPTSLQHHKP</sequence>
<reference evidence="1" key="1">
    <citation type="journal article" date="2021" name="J Fungi (Basel)">
        <title>Virulence traits and population genomics of the black yeast Aureobasidium melanogenum.</title>
        <authorList>
            <person name="Cernosa A."/>
            <person name="Sun X."/>
            <person name="Gostincar C."/>
            <person name="Fang C."/>
            <person name="Gunde-Cimerman N."/>
            <person name="Song Z."/>
        </authorList>
    </citation>
    <scope>NUCLEOTIDE SEQUENCE</scope>
    <source>
        <strain evidence="1">EXF-9298</strain>
    </source>
</reference>
<feature type="non-terminal residue" evidence="1">
    <location>
        <position position="139"/>
    </location>
</feature>
<accession>A0A9P8G5Z1</accession>
<dbReference type="EMBL" id="JAHFXS010000001">
    <property type="protein sequence ID" value="KAG9991815.1"/>
    <property type="molecule type" value="Genomic_DNA"/>
</dbReference>
<evidence type="ECO:0000313" key="2">
    <source>
        <dbReference type="Proteomes" id="UP000729357"/>
    </source>
</evidence>
<organism evidence="1 2">
    <name type="scientific">Aureobasidium melanogenum</name>
    <name type="common">Aureobasidium pullulans var. melanogenum</name>
    <dbReference type="NCBI Taxonomy" id="46634"/>
    <lineage>
        <taxon>Eukaryota</taxon>
        <taxon>Fungi</taxon>
        <taxon>Dikarya</taxon>
        <taxon>Ascomycota</taxon>
        <taxon>Pezizomycotina</taxon>
        <taxon>Dothideomycetes</taxon>
        <taxon>Dothideomycetidae</taxon>
        <taxon>Dothideales</taxon>
        <taxon>Saccotheciaceae</taxon>
        <taxon>Aureobasidium</taxon>
    </lineage>
</organism>
<proteinExistence type="predicted"/>
<protein>
    <submittedName>
        <fullName evidence="1">Uncharacterized protein</fullName>
    </submittedName>
</protein>
<gene>
    <name evidence="1" type="ORF">KCU98_g105</name>
</gene>
<dbReference type="Proteomes" id="UP000729357">
    <property type="component" value="Unassembled WGS sequence"/>
</dbReference>
<comment type="caution">
    <text evidence="1">The sequence shown here is derived from an EMBL/GenBank/DDBJ whole genome shotgun (WGS) entry which is preliminary data.</text>
</comment>
<reference evidence="1" key="2">
    <citation type="submission" date="2021-08" db="EMBL/GenBank/DDBJ databases">
        <authorList>
            <person name="Gostincar C."/>
            <person name="Sun X."/>
            <person name="Song Z."/>
            <person name="Gunde-Cimerman N."/>
        </authorList>
    </citation>
    <scope>NUCLEOTIDE SEQUENCE</scope>
    <source>
        <strain evidence="1">EXF-9298</strain>
    </source>
</reference>
<keyword evidence="2" id="KW-1185">Reference proteome</keyword>
<dbReference type="AlphaFoldDB" id="A0A9P8G5Z1"/>
<evidence type="ECO:0000313" key="1">
    <source>
        <dbReference type="EMBL" id="KAG9991815.1"/>
    </source>
</evidence>
<name>A0A9P8G5Z1_AURME</name>